<keyword evidence="6" id="KW-0679">Respiratory chain</keyword>
<dbReference type="GO" id="GO:0016491">
    <property type="term" value="F:oxidoreductase activity"/>
    <property type="evidence" value="ECO:0007669"/>
    <property type="project" value="InterPro"/>
</dbReference>
<keyword evidence="24" id="KW-1185">Reference proteome</keyword>
<evidence type="ECO:0000256" key="12">
    <source>
        <dbReference type="ARBA" id="ARBA00023004"/>
    </source>
</evidence>
<dbReference type="SUPFAM" id="SSF46626">
    <property type="entry name" value="Cytochrome c"/>
    <property type="match status" value="2"/>
</dbReference>
<dbReference type="Proteomes" id="UP000068447">
    <property type="component" value="Chromosome"/>
</dbReference>
<evidence type="ECO:0000256" key="11">
    <source>
        <dbReference type="ARBA" id="ARBA00022989"/>
    </source>
</evidence>
<dbReference type="STRING" id="1526571.AT746_04630"/>
<proteinExistence type="inferred from homology"/>
<evidence type="ECO:0000256" key="3">
    <source>
        <dbReference type="ARBA" id="ARBA00012949"/>
    </source>
</evidence>
<dbReference type="Gene3D" id="2.60.40.420">
    <property type="entry name" value="Cupredoxins - blue copper proteins"/>
    <property type="match status" value="1"/>
</dbReference>
<dbReference type="InterPro" id="IPR008972">
    <property type="entry name" value="Cupredoxin"/>
</dbReference>
<dbReference type="CDD" id="cd13919">
    <property type="entry name" value="CuRO_HCO_II_like_5"/>
    <property type="match status" value="1"/>
</dbReference>
<dbReference type="InterPro" id="IPR036257">
    <property type="entry name" value="Cyt_c_oxidase_su2_TM_sf"/>
</dbReference>
<comment type="similarity">
    <text evidence="2">Belongs to the cytochrome c oxidase subunit 2 family.</text>
</comment>
<keyword evidence="11 20" id="KW-1133">Transmembrane helix</keyword>
<dbReference type="PROSITE" id="PS00078">
    <property type="entry name" value="COX2"/>
    <property type="match status" value="1"/>
</dbReference>
<dbReference type="GO" id="GO:0042773">
    <property type="term" value="P:ATP synthesis coupled electron transport"/>
    <property type="evidence" value="ECO:0007669"/>
    <property type="project" value="TreeGrafter"/>
</dbReference>
<feature type="domain" description="Cytochrome oxidase subunit II copper A binding" evidence="21">
    <location>
        <begin position="112"/>
        <end position="254"/>
    </location>
</feature>
<accession>A0A0U2RK50</accession>
<dbReference type="InterPro" id="IPR002429">
    <property type="entry name" value="CcO_II-like_C"/>
</dbReference>
<dbReference type="SUPFAM" id="SSF49503">
    <property type="entry name" value="Cupredoxins"/>
    <property type="match status" value="1"/>
</dbReference>
<dbReference type="NCBIfam" id="TIGR02866">
    <property type="entry name" value="CoxB"/>
    <property type="match status" value="1"/>
</dbReference>
<keyword evidence="4" id="KW-0813">Transport</keyword>
<evidence type="ECO:0000313" key="23">
    <source>
        <dbReference type="EMBL" id="ALS97626.1"/>
    </source>
</evidence>
<dbReference type="Pfam" id="PF00116">
    <property type="entry name" value="COX2"/>
    <property type="match status" value="1"/>
</dbReference>
<evidence type="ECO:0000256" key="4">
    <source>
        <dbReference type="ARBA" id="ARBA00022448"/>
    </source>
</evidence>
<keyword evidence="5 18" id="KW-0349">Heme</keyword>
<comment type="subcellular location">
    <subcellularLocation>
        <location evidence="1">Membrane</location>
        <topology evidence="1">Multi-pass membrane protein</topology>
    </subcellularLocation>
</comment>
<evidence type="ECO:0000256" key="10">
    <source>
        <dbReference type="ARBA" id="ARBA00022982"/>
    </source>
</evidence>
<comment type="function">
    <text evidence="15">Subunits I and II form the functional core of the enzyme complex. Electrons originating in cytochrome c are transferred via heme a and Cu(A) to the binuclear center formed by heme a3 and Cu(B).</text>
</comment>
<reference evidence="23 24" key="1">
    <citation type="submission" date="2015-12" db="EMBL/GenBank/DDBJ databases">
        <title>Complete genome of Lacimicrobium alkaliphilum KCTC 32984.</title>
        <authorList>
            <person name="Kim S.-G."/>
            <person name="Lee Y.-J."/>
        </authorList>
    </citation>
    <scope>NUCLEOTIDE SEQUENCE [LARGE SCALE GENOMIC DNA]</scope>
    <source>
        <strain evidence="23 24">YelD216</strain>
    </source>
</reference>
<dbReference type="GO" id="GO:0020037">
    <property type="term" value="F:heme binding"/>
    <property type="evidence" value="ECO:0007669"/>
    <property type="project" value="InterPro"/>
</dbReference>
<organism evidence="23 24">
    <name type="scientific">Lacimicrobium alkaliphilum</name>
    <dbReference type="NCBI Taxonomy" id="1526571"/>
    <lineage>
        <taxon>Bacteria</taxon>
        <taxon>Pseudomonadati</taxon>
        <taxon>Pseudomonadota</taxon>
        <taxon>Gammaproteobacteria</taxon>
        <taxon>Alteromonadales</taxon>
        <taxon>Alteromonadaceae</taxon>
        <taxon>Lacimicrobium</taxon>
    </lineage>
</organism>
<feature type="domain" description="Cytochrome c" evidence="22">
    <location>
        <begin position="384"/>
        <end position="476"/>
    </location>
</feature>
<dbReference type="RefSeq" id="WP_062477100.1">
    <property type="nucleotide sequence ID" value="NZ_CP013650.1"/>
</dbReference>
<keyword evidence="12 18" id="KW-0408">Iron</keyword>
<evidence type="ECO:0000256" key="14">
    <source>
        <dbReference type="ARBA" id="ARBA00023136"/>
    </source>
</evidence>
<evidence type="ECO:0000256" key="6">
    <source>
        <dbReference type="ARBA" id="ARBA00022660"/>
    </source>
</evidence>
<dbReference type="InterPro" id="IPR036909">
    <property type="entry name" value="Cyt_c-like_dom_sf"/>
</dbReference>
<evidence type="ECO:0000256" key="13">
    <source>
        <dbReference type="ARBA" id="ARBA00023008"/>
    </source>
</evidence>
<keyword evidence="7 20" id="KW-0812">Transmembrane</keyword>
<evidence type="ECO:0000256" key="8">
    <source>
        <dbReference type="ARBA" id="ARBA00022723"/>
    </source>
</evidence>
<dbReference type="AlphaFoldDB" id="A0A0U2RK50"/>
<evidence type="ECO:0000256" key="5">
    <source>
        <dbReference type="ARBA" id="ARBA00022617"/>
    </source>
</evidence>
<evidence type="ECO:0000256" key="20">
    <source>
        <dbReference type="SAM" id="Phobius"/>
    </source>
</evidence>
<dbReference type="OrthoDB" id="9773456at2"/>
<keyword evidence="8 18" id="KW-0479">Metal-binding</keyword>
<dbReference type="PANTHER" id="PTHR22888:SF9">
    <property type="entry name" value="CYTOCHROME C OXIDASE SUBUNIT 2"/>
    <property type="match status" value="1"/>
</dbReference>
<dbReference type="GO" id="GO:0016020">
    <property type="term" value="C:membrane"/>
    <property type="evidence" value="ECO:0007669"/>
    <property type="project" value="UniProtKB-SubCell"/>
</dbReference>
<feature type="transmembrane region" description="Helical" evidence="20">
    <location>
        <begin position="41"/>
        <end position="62"/>
    </location>
</feature>
<evidence type="ECO:0000259" key="21">
    <source>
        <dbReference type="PROSITE" id="PS50857"/>
    </source>
</evidence>
<evidence type="ECO:0000256" key="19">
    <source>
        <dbReference type="SAM" id="MobiDB-lite"/>
    </source>
</evidence>
<evidence type="ECO:0000256" key="16">
    <source>
        <dbReference type="ARBA" id="ARBA00031399"/>
    </source>
</evidence>
<dbReference type="EMBL" id="CP013650">
    <property type="protein sequence ID" value="ALS97626.1"/>
    <property type="molecule type" value="Genomic_DNA"/>
</dbReference>
<gene>
    <name evidence="23" type="ORF">AT746_04630</name>
</gene>
<dbReference type="GO" id="GO:0005507">
    <property type="term" value="F:copper ion binding"/>
    <property type="evidence" value="ECO:0007669"/>
    <property type="project" value="InterPro"/>
</dbReference>
<evidence type="ECO:0000256" key="2">
    <source>
        <dbReference type="ARBA" id="ARBA00007866"/>
    </source>
</evidence>
<protein>
    <recommendedName>
        <fullName evidence="3">cytochrome-c oxidase</fullName>
        <ecNumber evidence="3">7.1.1.9</ecNumber>
    </recommendedName>
    <alternativeName>
        <fullName evidence="16">Cytochrome aa3 subunit 2</fullName>
    </alternativeName>
</protein>
<evidence type="ECO:0000259" key="22">
    <source>
        <dbReference type="PROSITE" id="PS51007"/>
    </source>
</evidence>
<evidence type="ECO:0000313" key="24">
    <source>
        <dbReference type="Proteomes" id="UP000068447"/>
    </source>
</evidence>
<sequence>MAFAVVLVILVLGSVLFHFLSPWNITPIASNWGSIDVTMLITLVITAVVFIAVNFFIAYAVIKFRHTPERKAQYEPENKKLEWWLTLGTSVGIIAMLAPGLIVYADFVNVPEDAHQVEVVGQQWSWSFRFPGEDGELGKSAIGHISTDNSFGVDPLDETGQDDRLLTSNTLLLPVDRPVKLLLRSKDVLHNFYVPNFRVKMDSVPGQVSYQWFTPTRTGDFEILCAEYCGIGHFNMRAFVRVVEQQEYDDWLAGLPTFAESLSGDASEKLSVKAEEGQQVAQQKGCMACHGFESSPAGPSWLGLYGSTRVMKDGSEILADEDYLTEAILEPNATVVKGYAPIMPKLELSELEVESVIAFIKERGSEGEMPQGNDKDENQKSSADSQASGADLAQSKGCTACHSVDGSRLVGPSWQGIYGSERTLASGETVTVDDAYLKESMFKPNAKVVEGYPPVMPPSQISTAQADALIEYIKSL</sequence>
<name>A0A0U2RK50_9ALTE</name>
<dbReference type="InterPro" id="IPR009056">
    <property type="entry name" value="Cyt_c-like_dom"/>
</dbReference>
<keyword evidence="13" id="KW-0186">Copper</keyword>
<feature type="transmembrane region" description="Helical" evidence="20">
    <location>
        <begin position="83"/>
        <end position="105"/>
    </location>
</feature>
<keyword evidence="9" id="KW-1278">Translocase</keyword>
<dbReference type="GO" id="GO:0004129">
    <property type="term" value="F:cytochrome-c oxidase activity"/>
    <property type="evidence" value="ECO:0007669"/>
    <property type="project" value="UniProtKB-EC"/>
</dbReference>
<feature type="region of interest" description="Disordered" evidence="19">
    <location>
        <begin position="362"/>
        <end position="391"/>
    </location>
</feature>
<keyword evidence="14 20" id="KW-0472">Membrane</keyword>
<evidence type="ECO:0000256" key="18">
    <source>
        <dbReference type="PROSITE-ProRule" id="PRU00433"/>
    </source>
</evidence>
<keyword evidence="10" id="KW-0249">Electron transport</keyword>
<dbReference type="InterPro" id="IPR014222">
    <property type="entry name" value="Cyt_c_oxidase_su2"/>
</dbReference>
<evidence type="ECO:0000256" key="17">
    <source>
        <dbReference type="ARBA" id="ARBA00047816"/>
    </source>
</evidence>
<evidence type="ECO:0000256" key="15">
    <source>
        <dbReference type="ARBA" id="ARBA00024688"/>
    </source>
</evidence>
<dbReference type="PROSITE" id="PS51007">
    <property type="entry name" value="CYTC"/>
    <property type="match status" value="2"/>
</dbReference>
<dbReference type="InterPro" id="IPR001505">
    <property type="entry name" value="Copper_CuA"/>
</dbReference>
<dbReference type="PROSITE" id="PS50857">
    <property type="entry name" value="COX2_CUA"/>
    <property type="match status" value="1"/>
</dbReference>
<evidence type="ECO:0000256" key="7">
    <source>
        <dbReference type="ARBA" id="ARBA00022692"/>
    </source>
</evidence>
<dbReference type="KEGG" id="lal:AT746_04630"/>
<dbReference type="Pfam" id="PF00034">
    <property type="entry name" value="Cytochrom_C"/>
    <property type="match status" value="2"/>
</dbReference>
<dbReference type="PANTHER" id="PTHR22888">
    <property type="entry name" value="CYTOCHROME C OXIDASE, SUBUNIT II"/>
    <property type="match status" value="1"/>
</dbReference>
<dbReference type="Gene3D" id="1.10.760.10">
    <property type="entry name" value="Cytochrome c-like domain"/>
    <property type="match status" value="2"/>
</dbReference>
<comment type="catalytic activity">
    <reaction evidence="17">
        <text>4 Fe(II)-[cytochrome c] + O2 + 8 H(+)(in) = 4 Fe(III)-[cytochrome c] + 2 H2O + 4 H(+)(out)</text>
        <dbReference type="Rhea" id="RHEA:11436"/>
        <dbReference type="Rhea" id="RHEA-COMP:10350"/>
        <dbReference type="Rhea" id="RHEA-COMP:14399"/>
        <dbReference type="ChEBI" id="CHEBI:15377"/>
        <dbReference type="ChEBI" id="CHEBI:15378"/>
        <dbReference type="ChEBI" id="CHEBI:15379"/>
        <dbReference type="ChEBI" id="CHEBI:29033"/>
        <dbReference type="ChEBI" id="CHEBI:29034"/>
        <dbReference type="EC" id="7.1.1.9"/>
    </reaction>
</comment>
<feature type="domain" description="Cytochrome c" evidence="22">
    <location>
        <begin position="272"/>
        <end position="364"/>
    </location>
</feature>
<dbReference type="EC" id="7.1.1.9" evidence="3"/>
<dbReference type="Gene3D" id="1.10.287.90">
    <property type="match status" value="1"/>
</dbReference>
<dbReference type="InterPro" id="IPR045187">
    <property type="entry name" value="CcO_II"/>
</dbReference>
<evidence type="ECO:0000256" key="9">
    <source>
        <dbReference type="ARBA" id="ARBA00022967"/>
    </source>
</evidence>
<evidence type="ECO:0000256" key="1">
    <source>
        <dbReference type="ARBA" id="ARBA00004141"/>
    </source>
</evidence>